<dbReference type="AlphaFoldDB" id="A0AAE1PGP3"/>
<dbReference type="Proteomes" id="UP001292094">
    <property type="component" value="Unassembled WGS sequence"/>
</dbReference>
<evidence type="ECO:0000313" key="1">
    <source>
        <dbReference type="EMBL" id="KAK4308038.1"/>
    </source>
</evidence>
<accession>A0AAE1PGP3</accession>
<evidence type="ECO:0000313" key="2">
    <source>
        <dbReference type="Proteomes" id="UP001292094"/>
    </source>
</evidence>
<name>A0AAE1PGP3_9EUCA</name>
<protein>
    <submittedName>
        <fullName evidence="1">Uncharacterized protein</fullName>
    </submittedName>
</protein>
<reference evidence="1" key="1">
    <citation type="submission" date="2023-11" db="EMBL/GenBank/DDBJ databases">
        <title>Genome assemblies of two species of porcelain crab, Petrolisthes cinctipes and Petrolisthes manimaculis (Anomura: Porcellanidae).</title>
        <authorList>
            <person name="Angst P."/>
        </authorList>
    </citation>
    <scope>NUCLEOTIDE SEQUENCE</scope>
    <source>
        <strain evidence="1">PB745_02</strain>
        <tissue evidence="1">Gill</tissue>
    </source>
</reference>
<organism evidence="1 2">
    <name type="scientific">Petrolisthes manimaculis</name>
    <dbReference type="NCBI Taxonomy" id="1843537"/>
    <lineage>
        <taxon>Eukaryota</taxon>
        <taxon>Metazoa</taxon>
        <taxon>Ecdysozoa</taxon>
        <taxon>Arthropoda</taxon>
        <taxon>Crustacea</taxon>
        <taxon>Multicrustacea</taxon>
        <taxon>Malacostraca</taxon>
        <taxon>Eumalacostraca</taxon>
        <taxon>Eucarida</taxon>
        <taxon>Decapoda</taxon>
        <taxon>Pleocyemata</taxon>
        <taxon>Anomura</taxon>
        <taxon>Galatheoidea</taxon>
        <taxon>Porcellanidae</taxon>
        <taxon>Petrolisthes</taxon>
    </lineage>
</organism>
<dbReference type="EMBL" id="JAWZYT010001935">
    <property type="protein sequence ID" value="KAK4308038.1"/>
    <property type="molecule type" value="Genomic_DNA"/>
</dbReference>
<gene>
    <name evidence="1" type="ORF">Pmani_020246</name>
</gene>
<sequence length="144" mass="16594">MLQRVLELFDEVVAFLRAQNNVVLLEALEGEFFRVRLSYLSDIFSALNELNRKLQGKGTNILLQSDKIRAFVAKLELWKKKAGSGNFFSFLALKECVEDMEDGLPDPIAEDIKQHLEGLEEEFKHYFPGIKNESNESKLIRDPF</sequence>
<comment type="caution">
    <text evidence="1">The sequence shown here is derived from an EMBL/GenBank/DDBJ whole genome shotgun (WGS) entry which is preliminary data.</text>
</comment>
<dbReference type="PANTHER" id="PTHR45913">
    <property type="entry name" value="EPM2A-INTERACTING PROTEIN 1"/>
    <property type="match status" value="1"/>
</dbReference>
<keyword evidence="2" id="KW-1185">Reference proteome</keyword>
<dbReference type="PANTHER" id="PTHR45913:SF19">
    <property type="entry name" value="LOW QUALITY PROTEIN: ZINC FINGER BED DOMAIN-CONTAINING PROTEIN 5-LIKE"/>
    <property type="match status" value="1"/>
</dbReference>
<proteinExistence type="predicted"/>